<name>A0A1H8BVA2_9RHOB</name>
<reference evidence="5 6" key="1">
    <citation type="submission" date="2016-10" db="EMBL/GenBank/DDBJ databases">
        <authorList>
            <person name="de Groot N.N."/>
        </authorList>
    </citation>
    <scope>NUCLEOTIDE SEQUENCE [LARGE SCALE GENOMIC DNA]</scope>
    <source>
        <strain evidence="5 6">DSM 16213</strain>
    </source>
</reference>
<proteinExistence type="predicted"/>
<keyword evidence="1" id="KW-0805">Transcription regulation</keyword>
<dbReference type="RefSeq" id="WP_089900196.1">
    <property type="nucleotide sequence ID" value="NZ_FOCI01000005.1"/>
</dbReference>
<dbReference type="PRINTS" id="PR00035">
    <property type="entry name" value="HTHGNTR"/>
</dbReference>
<evidence type="ECO:0000256" key="1">
    <source>
        <dbReference type="ARBA" id="ARBA00023015"/>
    </source>
</evidence>
<dbReference type="PANTHER" id="PTHR43537:SF49">
    <property type="entry name" value="TRANSCRIPTIONAL REGULATORY PROTEIN"/>
    <property type="match status" value="1"/>
</dbReference>
<dbReference type="PROSITE" id="PS50949">
    <property type="entry name" value="HTH_GNTR"/>
    <property type="match status" value="1"/>
</dbReference>
<feature type="domain" description="HTH gntR-type" evidence="4">
    <location>
        <begin position="3"/>
        <end position="70"/>
    </location>
</feature>
<dbReference type="Proteomes" id="UP000199585">
    <property type="component" value="Unassembled WGS sequence"/>
</dbReference>
<dbReference type="PANTHER" id="PTHR43537">
    <property type="entry name" value="TRANSCRIPTIONAL REGULATOR, GNTR FAMILY"/>
    <property type="match status" value="1"/>
</dbReference>
<dbReference type="GO" id="GO:0003700">
    <property type="term" value="F:DNA-binding transcription factor activity"/>
    <property type="evidence" value="ECO:0007669"/>
    <property type="project" value="InterPro"/>
</dbReference>
<evidence type="ECO:0000313" key="6">
    <source>
        <dbReference type="Proteomes" id="UP000199585"/>
    </source>
</evidence>
<evidence type="ECO:0000259" key="4">
    <source>
        <dbReference type="PROSITE" id="PS50949"/>
    </source>
</evidence>
<dbReference type="SMART" id="SM00895">
    <property type="entry name" value="FCD"/>
    <property type="match status" value="1"/>
</dbReference>
<keyword evidence="6" id="KW-1185">Reference proteome</keyword>
<dbReference type="InterPro" id="IPR011711">
    <property type="entry name" value="GntR_C"/>
</dbReference>
<gene>
    <name evidence="5" type="ORF">SAMN04488003_105164</name>
</gene>
<organism evidence="5 6">
    <name type="scientific">Loktanella fryxellensis</name>
    <dbReference type="NCBI Taxonomy" id="245187"/>
    <lineage>
        <taxon>Bacteria</taxon>
        <taxon>Pseudomonadati</taxon>
        <taxon>Pseudomonadota</taxon>
        <taxon>Alphaproteobacteria</taxon>
        <taxon>Rhodobacterales</taxon>
        <taxon>Roseobacteraceae</taxon>
        <taxon>Loktanella</taxon>
    </lineage>
</organism>
<dbReference type="SUPFAM" id="SSF46785">
    <property type="entry name" value="Winged helix' DNA-binding domain"/>
    <property type="match status" value="1"/>
</dbReference>
<evidence type="ECO:0000256" key="3">
    <source>
        <dbReference type="ARBA" id="ARBA00023163"/>
    </source>
</evidence>
<dbReference type="Gene3D" id="1.10.10.10">
    <property type="entry name" value="Winged helix-like DNA-binding domain superfamily/Winged helix DNA-binding domain"/>
    <property type="match status" value="1"/>
</dbReference>
<dbReference type="InterPro" id="IPR008920">
    <property type="entry name" value="TF_FadR/GntR_C"/>
</dbReference>
<protein>
    <submittedName>
        <fullName evidence="5">DNA-binding transcriptional regulator, GntR family</fullName>
    </submittedName>
</protein>
<dbReference type="InterPro" id="IPR036388">
    <property type="entry name" value="WH-like_DNA-bd_sf"/>
</dbReference>
<dbReference type="GO" id="GO:0003677">
    <property type="term" value="F:DNA binding"/>
    <property type="evidence" value="ECO:0007669"/>
    <property type="project" value="UniProtKB-KW"/>
</dbReference>
<dbReference type="InterPro" id="IPR000524">
    <property type="entry name" value="Tscrpt_reg_HTH_GntR"/>
</dbReference>
<dbReference type="SUPFAM" id="SSF48008">
    <property type="entry name" value="GntR ligand-binding domain-like"/>
    <property type="match status" value="1"/>
</dbReference>
<accession>A0A1H8BVA2</accession>
<dbReference type="AlphaFoldDB" id="A0A1H8BVA2"/>
<evidence type="ECO:0000256" key="2">
    <source>
        <dbReference type="ARBA" id="ARBA00023125"/>
    </source>
</evidence>
<dbReference type="SMART" id="SM00345">
    <property type="entry name" value="HTH_GNTR"/>
    <property type="match status" value="1"/>
</dbReference>
<dbReference type="InterPro" id="IPR036390">
    <property type="entry name" value="WH_DNA-bd_sf"/>
</dbReference>
<keyword evidence="3" id="KW-0804">Transcription</keyword>
<keyword evidence="2 5" id="KW-0238">DNA-binding</keyword>
<dbReference type="Pfam" id="PF00392">
    <property type="entry name" value="GntR"/>
    <property type="match status" value="1"/>
</dbReference>
<dbReference type="Pfam" id="PF07729">
    <property type="entry name" value="FCD"/>
    <property type="match status" value="1"/>
</dbReference>
<sequence length="208" mass="23276">MTKRTADQIYDSVLNRIVDGDLRPGDSLGEQSLAAAFGLSRTPVREALQRLANEGLTERGPRRTFVVRRMGQAELHDLFEALGELEALMARLAALRMTEIERHALREIVSDSERPGIDYEQANARFHEALQLGAHNGMLSNLLADLKNRTMPWRGAQFRARADRVTSSQTEHRAILKAVLARDGDQAHLQMRDHMAASMRVIAELIGT</sequence>
<dbReference type="OrthoDB" id="8638122at2"/>
<dbReference type="Gene3D" id="1.20.120.530">
    <property type="entry name" value="GntR ligand-binding domain-like"/>
    <property type="match status" value="1"/>
</dbReference>
<dbReference type="EMBL" id="FOCI01000005">
    <property type="protein sequence ID" value="SEM86074.1"/>
    <property type="molecule type" value="Genomic_DNA"/>
</dbReference>
<dbReference type="CDD" id="cd07377">
    <property type="entry name" value="WHTH_GntR"/>
    <property type="match status" value="1"/>
</dbReference>
<dbReference type="STRING" id="245187.SAMN04488003_105164"/>
<evidence type="ECO:0000313" key="5">
    <source>
        <dbReference type="EMBL" id="SEM86074.1"/>
    </source>
</evidence>